<evidence type="ECO:0000313" key="2">
    <source>
        <dbReference type="EMBL" id="UJF33133.1"/>
    </source>
</evidence>
<keyword evidence="1" id="KW-1133">Transmembrane helix</keyword>
<dbReference type="InterPro" id="IPR010288">
    <property type="entry name" value="EcsB_ABC"/>
</dbReference>
<dbReference type="Pfam" id="PF05975">
    <property type="entry name" value="EcsB"/>
    <property type="match status" value="1"/>
</dbReference>
<accession>A0ABY3SI08</accession>
<feature type="transmembrane region" description="Helical" evidence="1">
    <location>
        <begin position="312"/>
        <end position="328"/>
    </location>
</feature>
<keyword evidence="1" id="KW-0812">Transmembrane</keyword>
<evidence type="ECO:0000256" key="1">
    <source>
        <dbReference type="SAM" id="Phobius"/>
    </source>
</evidence>
<feature type="transmembrane region" description="Helical" evidence="1">
    <location>
        <begin position="140"/>
        <end position="159"/>
    </location>
</feature>
<feature type="transmembrane region" description="Helical" evidence="1">
    <location>
        <begin position="286"/>
        <end position="306"/>
    </location>
</feature>
<feature type="transmembrane region" description="Helical" evidence="1">
    <location>
        <begin position="26"/>
        <end position="51"/>
    </location>
</feature>
<feature type="transmembrane region" description="Helical" evidence="1">
    <location>
        <begin position="171"/>
        <end position="187"/>
    </location>
</feature>
<feature type="transmembrane region" description="Helical" evidence="1">
    <location>
        <begin position="349"/>
        <end position="373"/>
    </location>
</feature>
<feature type="transmembrane region" description="Helical" evidence="1">
    <location>
        <begin position="105"/>
        <end position="128"/>
    </location>
</feature>
<dbReference type="PIRSF" id="PIRSF037259">
    <property type="entry name" value="EcsB_ABC"/>
    <property type="match status" value="1"/>
</dbReference>
<dbReference type="RefSeq" id="WP_235119472.1">
    <property type="nucleotide sequence ID" value="NZ_CP090978.1"/>
</dbReference>
<dbReference type="EMBL" id="CP090978">
    <property type="protein sequence ID" value="UJF33133.1"/>
    <property type="molecule type" value="Genomic_DNA"/>
</dbReference>
<feature type="transmembrane region" description="Helical" evidence="1">
    <location>
        <begin position="193"/>
        <end position="211"/>
    </location>
</feature>
<keyword evidence="3" id="KW-1185">Reference proteome</keyword>
<proteinExistence type="predicted"/>
<feature type="transmembrane region" description="Helical" evidence="1">
    <location>
        <begin position="63"/>
        <end position="84"/>
    </location>
</feature>
<gene>
    <name evidence="2" type="ORF">L0M14_26905</name>
</gene>
<dbReference type="Proteomes" id="UP001649230">
    <property type="component" value="Chromosome"/>
</dbReference>
<protein>
    <submittedName>
        <fullName evidence="2">ABC transporter permease</fullName>
    </submittedName>
</protein>
<organism evidence="2 3">
    <name type="scientific">Paenibacillus hexagrammi</name>
    <dbReference type="NCBI Taxonomy" id="2908839"/>
    <lineage>
        <taxon>Bacteria</taxon>
        <taxon>Bacillati</taxon>
        <taxon>Bacillota</taxon>
        <taxon>Bacilli</taxon>
        <taxon>Bacillales</taxon>
        <taxon>Paenibacillaceae</taxon>
        <taxon>Paenibacillus</taxon>
    </lineage>
</organism>
<feature type="transmembrane region" description="Helical" evidence="1">
    <location>
        <begin position="379"/>
        <end position="398"/>
    </location>
</feature>
<reference evidence="2 3" key="1">
    <citation type="journal article" date="2024" name="Int. J. Syst. Evol. Microbiol.">
        <title>Paenibacillus hexagrammi sp. nov., a novel bacterium isolated from the gut content of Hexagrammos agrammus.</title>
        <authorList>
            <person name="Jung H.K."/>
            <person name="Kim D.G."/>
            <person name="Zin H."/>
            <person name="Park J."/>
            <person name="Jung H."/>
            <person name="Kim Y.O."/>
            <person name="Kong H.J."/>
            <person name="Kim J.W."/>
            <person name="Kim Y.S."/>
        </authorList>
    </citation>
    <scope>NUCLEOTIDE SEQUENCE [LARGE SCALE GENOMIC DNA]</scope>
    <source>
        <strain evidence="2 3">YPD9-1</strain>
    </source>
</reference>
<keyword evidence="1" id="KW-0472">Membrane</keyword>
<name>A0ABY3SI08_9BACL</name>
<sequence>MKDMRMSVEDIWRQRFHLYMKETMGYWLYAARSNFVGFMLFLVIVASYYYAKTLQQLPTNYPYLWIVLLLLVPTLSASPIRTLLRDADRMFLLRMESQMGSYFRHSILYSLALQTLWLLAAIAALWPLYHHCEGTAAQPFILMLLLLIVVKLAHLLASWHESRIVYANRRNAFILFRWGGSVAIVILQFQVHLMWAGCAALLLLGIWLICLRRTLRYYIGWDYLIAREKQQQAQLYLFFNWFIHVPQLPTKISRRSWISGITRMLPFRQNSAYLYLFTKTLLRTELFGIILRMTGLGIVILCAASSPWARAIALIIIVLVSMIQLTGIERAHQYTFWLDMYPLDRMKKAGATAWLIWTVLLIQTCLLSIPLLIRSSVVYALLPAAVVIIITFICGVVLRRKFRTALLEP</sequence>
<evidence type="ECO:0000313" key="3">
    <source>
        <dbReference type="Proteomes" id="UP001649230"/>
    </source>
</evidence>